<evidence type="ECO:0000313" key="3">
    <source>
        <dbReference type="Proteomes" id="UP000054805"/>
    </source>
</evidence>
<reference evidence="3 4" key="1">
    <citation type="submission" date="2015-01" db="EMBL/GenBank/DDBJ databases">
        <title>Evolution of Trichinella species and genotypes.</title>
        <authorList>
            <person name="Korhonen P.K."/>
            <person name="Edoardo P."/>
            <person name="Giuseppe L.R."/>
            <person name="Gasser R.B."/>
        </authorList>
    </citation>
    <scope>NUCLEOTIDE SEQUENCE [LARGE SCALE GENOMIC DNA]</scope>
    <source>
        <strain evidence="2">ISS176</strain>
        <strain evidence="1">ISS588</strain>
    </source>
</reference>
<organism evidence="1 3">
    <name type="scientific">Trichinella pseudospiralis</name>
    <name type="common">Parasitic roundworm</name>
    <dbReference type="NCBI Taxonomy" id="6337"/>
    <lineage>
        <taxon>Eukaryota</taxon>
        <taxon>Metazoa</taxon>
        <taxon>Ecdysozoa</taxon>
        <taxon>Nematoda</taxon>
        <taxon>Enoplea</taxon>
        <taxon>Dorylaimia</taxon>
        <taxon>Trichinellida</taxon>
        <taxon>Trichinellidae</taxon>
        <taxon>Trichinella</taxon>
    </lineage>
</organism>
<dbReference type="Proteomes" id="UP000054805">
    <property type="component" value="Unassembled WGS sequence"/>
</dbReference>
<proteinExistence type="predicted"/>
<comment type="caution">
    <text evidence="1">The sequence shown here is derived from an EMBL/GenBank/DDBJ whole genome shotgun (WGS) entry which is preliminary data.</text>
</comment>
<evidence type="ECO:0000313" key="4">
    <source>
        <dbReference type="Proteomes" id="UP000054826"/>
    </source>
</evidence>
<dbReference type="EMBL" id="JYDV01000013">
    <property type="protein sequence ID" value="KRZ42580.1"/>
    <property type="molecule type" value="Genomic_DNA"/>
</dbReference>
<sequence length="52" mass="5620">MAKDKGVVHLPELVTGVVEAGENLGMDELAPRTSNLWICHVYPTCLTSYSAC</sequence>
<dbReference type="EMBL" id="JYDS01000034">
    <property type="protein sequence ID" value="KRZ30524.1"/>
    <property type="molecule type" value="Genomic_DNA"/>
</dbReference>
<gene>
    <name evidence="1" type="ORF">T4B_6920</name>
    <name evidence="2" type="ORF">T4C_13464</name>
</gene>
<dbReference type="AlphaFoldDB" id="A0A0V1J6D7"/>
<evidence type="ECO:0000313" key="1">
    <source>
        <dbReference type="EMBL" id="KRZ30524.1"/>
    </source>
</evidence>
<accession>A0A0V1J6D7</accession>
<evidence type="ECO:0000313" key="2">
    <source>
        <dbReference type="EMBL" id="KRZ42580.1"/>
    </source>
</evidence>
<keyword evidence="3" id="KW-1185">Reference proteome</keyword>
<dbReference type="Proteomes" id="UP000054826">
    <property type="component" value="Unassembled WGS sequence"/>
</dbReference>
<name>A0A0V1J6D7_TRIPS</name>
<protein>
    <submittedName>
        <fullName evidence="1">Uncharacterized protein</fullName>
    </submittedName>
</protein>